<dbReference type="RefSeq" id="WP_037546229.1">
    <property type="nucleotide sequence ID" value="NZ_JNUP01000031.1"/>
</dbReference>
<organism evidence="2 3">
    <name type="scientific">Spirochaeta lutea</name>
    <dbReference type="NCBI Taxonomy" id="1480694"/>
    <lineage>
        <taxon>Bacteria</taxon>
        <taxon>Pseudomonadati</taxon>
        <taxon>Spirochaetota</taxon>
        <taxon>Spirochaetia</taxon>
        <taxon>Spirochaetales</taxon>
        <taxon>Spirochaetaceae</taxon>
        <taxon>Spirochaeta</taxon>
    </lineage>
</organism>
<protein>
    <recommendedName>
        <fullName evidence="4">Helicase XPB/Ssl2 N-terminal domain-containing protein</fullName>
    </recommendedName>
</protein>
<gene>
    <name evidence="2" type="ORF">DC28_04165</name>
</gene>
<name>A0A098R0S9_9SPIO</name>
<evidence type="ECO:0000256" key="1">
    <source>
        <dbReference type="SAM" id="MobiDB-lite"/>
    </source>
</evidence>
<feature type="region of interest" description="Disordered" evidence="1">
    <location>
        <begin position="551"/>
        <end position="571"/>
    </location>
</feature>
<dbReference type="Proteomes" id="UP000029692">
    <property type="component" value="Unassembled WGS sequence"/>
</dbReference>
<dbReference type="eggNOG" id="ENOG5033VMJ">
    <property type="taxonomic scope" value="Bacteria"/>
</dbReference>
<accession>A0A098R0S9</accession>
<dbReference type="AlphaFoldDB" id="A0A098R0S9"/>
<dbReference type="OrthoDB" id="354326at2"/>
<evidence type="ECO:0000313" key="2">
    <source>
        <dbReference type="EMBL" id="KGE73331.1"/>
    </source>
</evidence>
<proteinExistence type="predicted"/>
<reference evidence="2 3" key="1">
    <citation type="submission" date="2014-05" db="EMBL/GenBank/DDBJ databases">
        <title>De novo Genome Sequence of Spirocheata sp.</title>
        <authorList>
            <person name="Shivani Y."/>
            <person name="Subhash Y."/>
            <person name="Tushar L."/>
            <person name="Sasikala C."/>
            <person name="Ramana C.V."/>
        </authorList>
    </citation>
    <scope>NUCLEOTIDE SEQUENCE [LARGE SCALE GENOMIC DNA]</scope>
    <source>
        <strain evidence="2 3">JC230</strain>
    </source>
</reference>
<evidence type="ECO:0000313" key="3">
    <source>
        <dbReference type="Proteomes" id="UP000029692"/>
    </source>
</evidence>
<keyword evidence="3" id="KW-1185">Reference proteome</keyword>
<evidence type="ECO:0008006" key="4">
    <source>
        <dbReference type="Google" id="ProtNLM"/>
    </source>
</evidence>
<sequence length="705" mass="80012">MNTITPDNQDTQEWKSALMKLPDRSFFDILRNYLGPVKTPYNKHTLITRLTAFITKPDIVQRISSLITPGEEQILSALDILAPVTRAHLLDFLQDQGSAASHVQLLRNLEDRLLIFTDSEGCLALNPYLAPHLRSHHVHRKLLIPSSPRPPEDRSGMPIPWLNEALILSILLIIQEGNPVYKQDGKVRKKFHQDLLERITVFLGSSQDADLAVEVMLRLGLIRRDGRGLVINRRRLDSFGSLTSQQRHFYLWAGALTQEEPQHDPQTDLPDYSDYFFLGSLNRRAEELALLIQSLDPDQWYSTASVPRLWALRIQNRMGTHTSVSELSKAIRILTAVGVLNAQTSSQSLGINPNILNLDSDHSQLIRPGGLILQSDFTATLQPWMPLNKVLPLSPLFRLTKADYLLHFKLDQGGAESLFMVGYSHETLIQAIQELTQSPIPQNILVSIGEWYRRFSAVSAQKGILLRIEPEYRAMLSDPQVQSLGIIEVIPGCYFLPEPLDPQWRQTLNQAGLPTLGLPSFEDSREPGLPPFQTIRIPRPLHHLQQDLELEHSPSTTPTSENSTPTPERSQHIQKLKHHLASMELGQDTRLELTMRIERGLILIPDQLRPEVIRKEQTEAGALDHTAKIRLIEQAIQLKDYLELTLSKDSGQTYRLLVNPLSIKHPHQDTMLLGETIPEYKELSITVSRIQHMRRIRGPLFPQPS</sequence>
<feature type="compositionally biased region" description="Low complexity" evidence="1">
    <location>
        <begin position="553"/>
        <end position="568"/>
    </location>
</feature>
<comment type="caution">
    <text evidence="2">The sequence shown here is derived from an EMBL/GenBank/DDBJ whole genome shotgun (WGS) entry which is preliminary data.</text>
</comment>
<dbReference type="EMBL" id="JNUP01000031">
    <property type="protein sequence ID" value="KGE73331.1"/>
    <property type="molecule type" value="Genomic_DNA"/>
</dbReference>